<keyword evidence="9" id="KW-1185">Reference proteome</keyword>
<feature type="domain" description="Histidine kinase" evidence="6">
    <location>
        <begin position="210"/>
        <end position="424"/>
    </location>
</feature>
<evidence type="ECO:0000259" key="7">
    <source>
        <dbReference type="PROSITE" id="PS50110"/>
    </source>
</evidence>
<dbReference type="InterPro" id="IPR036890">
    <property type="entry name" value="HATPase_C_sf"/>
</dbReference>
<dbReference type="Pfam" id="PF00072">
    <property type="entry name" value="Response_reg"/>
    <property type="match status" value="1"/>
</dbReference>
<dbReference type="InterPro" id="IPR003661">
    <property type="entry name" value="HisK_dim/P_dom"/>
</dbReference>
<dbReference type="InterPro" id="IPR005467">
    <property type="entry name" value="His_kinase_dom"/>
</dbReference>
<evidence type="ECO:0000256" key="5">
    <source>
        <dbReference type="SAM" id="Phobius"/>
    </source>
</evidence>
<feature type="transmembrane region" description="Helical" evidence="5">
    <location>
        <begin position="105"/>
        <end position="123"/>
    </location>
</feature>
<dbReference type="Gene3D" id="1.10.287.130">
    <property type="match status" value="1"/>
</dbReference>
<keyword evidence="5" id="KW-0472">Membrane</keyword>
<dbReference type="Proteomes" id="UP000247727">
    <property type="component" value="Unassembled WGS sequence"/>
</dbReference>
<dbReference type="InterPro" id="IPR003594">
    <property type="entry name" value="HATPase_dom"/>
</dbReference>
<dbReference type="Pfam" id="PF02518">
    <property type="entry name" value="HATPase_c"/>
    <property type="match status" value="1"/>
</dbReference>
<protein>
    <recommendedName>
        <fullName evidence="2">histidine kinase</fullName>
        <ecNumber evidence="2">2.7.13.3</ecNumber>
    </recommendedName>
</protein>
<evidence type="ECO:0000256" key="4">
    <source>
        <dbReference type="PROSITE-ProRule" id="PRU00169"/>
    </source>
</evidence>
<keyword evidence="3 4" id="KW-0597">Phosphoprotein</keyword>
<dbReference type="InterPro" id="IPR036097">
    <property type="entry name" value="HisK_dim/P_sf"/>
</dbReference>
<dbReference type="Pfam" id="PF00512">
    <property type="entry name" value="HisKA"/>
    <property type="match status" value="1"/>
</dbReference>
<evidence type="ECO:0000256" key="2">
    <source>
        <dbReference type="ARBA" id="ARBA00012438"/>
    </source>
</evidence>
<evidence type="ECO:0000256" key="3">
    <source>
        <dbReference type="ARBA" id="ARBA00022553"/>
    </source>
</evidence>
<comment type="caution">
    <text evidence="8">The sequence shown here is derived from an EMBL/GenBank/DDBJ whole genome shotgun (WGS) entry which is preliminary data.</text>
</comment>
<feature type="domain" description="Response regulatory" evidence="7">
    <location>
        <begin position="448"/>
        <end position="563"/>
    </location>
</feature>
<sequence>MPKAQRNLRIREILEVARRTRMEFAAQVVLITFTGAVAWMATGLHCIPLWVALHFGLITVERKITRRLRNSESPFALPAVLAAHLAIGAVFAAMPVYLWMQEDEAFHFTGTVLLLGSILNIFLVRAQIWYLALCFVAPDAVAIALIAGHIARQTPTPAQAITVWVVASAIIVYLGVALLQAARAHRRHLVTREQLVQSQKMEALGNLAGGMAHDFNNILNVITGTLDLARDERDPARIAAQLDRAHAAADRGASLIRQVLSFARKSHLEPRRVDPPAVIAEVETMARRLIPERIAIDTLVDPDVPAVRVDEGTLVTALLNLVLNARDAIEGRGRIILSCTLAPGLPSGRRGRVMFSVRDDGHGIAREMIGRVTEPFFTTKPVGEGTGLGLSMVAGFAAQSGGALQIDSQEGAGTEVRMLLPLDDGPAQPKPPAPANRPAPAPIAKPRCVLLVEDQRELLELLQIFLRRSGHVVHAASSGDAALALIEDGVCPDILISDVVMPGQMQGRDLAALVRERFPQAQIVLMSGFEEASFGCPEQKHCDMLFLAKPVRLAELAEAIAPR</sequence>
<dbReference type="SMART" id="SM00388">
    <property type="entry name" value="HisKA"/>
    <property type="match status" value="1"/>
</dbReference>
<dbReference type="GO" id="GO:0000155">
    <property type="term" value="F:phosphorelay sensor kinase activity"/>
    <property type="evidence" value="ECO:0007669"/>
    <property type="project" value="InterPro"/>
</dbReference>
<dbReference type="Gene3D" id="3.40.50.2300">
    <property type="match status" value="1"/>
</dbReference>
<dbReference type="OrthoDB" id="9796100at2"/>
<evidence type="ECO:0000313" key="8">
    <source>
        <dbReference type="EMBL" id="PYF10360.1"/>
    </source>
</evidence>
<dbReference type="SUPFAM" id="SSF55874">
    <property type="entry name" value="ATPase domain of HSP90 chaperone/DNA topoisomerase II/histidine kinase"/>
    <property type="match status" value="1"/>
</dbReference>
<dbReference type="PROSITE" id="PS50109">
    <property type="entry name" value="HIS_KIN"/>
    <property type="match status" value="1"/>
</dbReference>
<dbReference type="InterPro" id="IPR001789">
    <property type="entry name" value="Sig_transdc_resp-reg_receiver"/>
</dbReference>
<proteinExistence type="predicted"/>
<dbReference type="AlphaFoldDB" id="A0A318UDC7"/>
<dbReference type="SUPFAM" id="SSF47384">
    <property type="entry name" value="Homodimeric domain of signal transducing histidine kinase"/>
    <property type="match status" value="1"/>
</dbReference>
<dbReference type="PANTHER" id="PTHR43065">
    <property type="entry name" value="SENSOR HISTIDINE KINASE"/>
    <property type="match status" value="1"/>
</dbReference>
<feature type="modified residue" description="4-aspartylphosphate" evidence="4">
    <location>
        <position position="498"/>
    </location>
</feature>
<feature type="transmembrane region" description="Helical" evidence="5">
    <location>
        <begin position="76"/>
        <end position="99"/>
    </location>
</feature>
<dbReference type="SMART" id="SM00387">
    <property type="entry name" value="HATPase_c"/>
    <property type="match status" value="1"/>
</dbReference>
<organism evidence="8 9">
    <name type="scientific">Rhodobacter viridis</name>
    <dbReference type="NCBI Taxonomy" id="1054202"/>
    <lineage>
        <taxon>Bacteria</taxon>
        <taxon>Pseudomonadati</taxon>
        <taxon>Pseudomonadota</taxon>
        <taxon>Alphaproteobacteria</taxon>
        <taxon>Rhodobacterales</taxon>
        <taxon>Rhodobacter group</taxon>
        <taxon>Rhodobacter</taxon>
    </lineage>
</organism>
<gene>
    <name evidence="8" type="ORF">C8J30_105170</name>
</gene>
<dbReference type="EMBL" id="QJTK01000005">
    <property type="protein sequence ID" value="PYF10360.1"/>
    <property type="molecule type" value="Genomic_DNA"/>
</dbReference>
<evidence type="ECO:0000313" key="9">
    <source>
        <dbReference type="Proteomes" id="UP000247727"/>
    </source>
</evidence>
<dbReference type="PROSITE" id="PS50110">
    <property type="entry name" value="RESPONSE_REGULATORY"/>
    <property type="match status" value="1"/>
</dbReference>
<keyword evidence="5" id="KW-1133">Transmembrane helix</keyword>
<dbReference type="SMART" id="SM00448">
    <property type="entry name" value="REC"/>
    <property type="match status" value="1"/>
</dbReference>
<feature type="transmembrane region" description="Helical" evidence="5">
    <location>
        <begin position="130"/>
        <end position="151"/>
    </location>
</feature>
<evidence type="ECO:0000259" key="6">
    <source>
        <dbReference type="PROSITE" id="PS50109"/>
    </source>
</evidence>
<comment type="catalytic activity">
    <reaction evidence="1">
        <text>ATP + protein L-histidine = ADP + protein N-phospho-L-histidine.</text>
        <dbReference type="EC" id="2.7.13.3"/>
    </reaction>
</comment>
<dbReference type="Gene3D" id="3.30.565.10">
    <property type="entry name" value="Histidine kinase-like ATPase, C-terminal domain"/>
    <property type="match status" value="1"/>
</dbReference>
<dbReference type="PRINTS" id="PR00344">
    <property type="entry name" value="BCTRLSENSOR"/>
</dbReference>
<accession>A0A318UDC7</accession>
<dbReference type="InterPro" id="IPR011006">
    <property type="entry name" value="CheY-like_superfamily"/>
</dbReference>
<keyword evidence="5" id="KW-0812">Transmembrane</keyword>
<dbReference type="SUPFAM" id="SSF52172">
    <property type="entry name" value="CheY-like"/>
    <property type="match status" value="1"/>
</dbReference>
<dbReference type="InterPro" id="IPR004358">
    <property type="entry name" value="Sig_transdc_His_kin-like_C"/>
</dbReference>
<evidence type="ECO:0000256" key="1">
    <source>
        <dbReference type="ARBA" id="ARBA00000085"/>
    </source>
</evidence>
<dbReference type="PANTHER" id="PTHR43065:SF49">
    <property type="entry name" value="HISTIDINE KINASE"/>
    <property type="match status" value="1"/>
</dbReference>
<feature type="transmembrane region" description="Helical" evidence="5">
    <location>
        <begin position="157"/>
        <end position="179"/>
    </location>
</feature>
<dbReference type="EC" id="2.7.13.3" evidence="2"/>
<dbReference type="CDD" id="cd00082">
    <property type="entry name" value="HisKA"/>
    <property type="match status" value="1"/>
</dbReference>
<reference evidence="8 9" key="1">
    <citation type="submission" date="2018-06" db="EMBL/GenBank/DDBJ databases">
        <title>Genomic Encyclopedia of Type Strains, Phase III (KMG-III): the genomes of soil and plant-associated and newly described type strains.</title>
        <authorList>
            <person name="Whitman W."/>
        </authorList>
    </citation>
    <scope>NUCLEOTIDE SEQUENCE [LARGE SCALE GENOMIC DNA]</scope>
    <source>
        <strain evidence="8 9">JA737</strain>
    </source>
</reference>
<name>A0A318UDC7_9RHOB</name>